<comment type="caution">
    <text evidence="29">The sequence shown here is derived from an EMBL/GenBank/DDBJ whole genome shotgun (WGS) entry which is preliminary data.</text>
</comment>
<evidence type="ECO:0000256" key="5">
    <source>
        <dbReference type="ARBA" id="ARBA00004601"/>
    </source>
</evidence>
<evidence type="ECO:0000256" key="18">
    <source>
        <dbReference type="ARBA" id="ARBA00036776"/>
    </source>
</evidence>
<dbReference type="PROSITE" id="PS00512">
    <property type="entry name" value="ALPHA_GALACTOSIDASE"/>
    <property type="match status" value="1"/>
</dbReference>
<evidence type="ECO:0000256" key="22">
    <source>
        <dbReference type="ARBA" id="ARBA00048850"/>
    </source>
</evidence>
<dbReference type="GO" id="GO:0055037">
    <property type="term" value="C:recycling endosome"/>
    <property type="evidence" value="ECO:0007669"/>
    <property type="project" value="UniProtKB-SubCell"/>
</dbReference>
<dbReference type="CDD" id="cd14792">
    <property type="entry name" value="GH27"/>
    <property type="match status" value="1"/>
</dbReference>
<reference evidence="29 30" key="1">
    <citation type="submission" date="2016-02" db="EMBL/GenBank/DDBJ databases">
        <title>Band-tailed pigeon sequencing and assembly.</title>
        <authorList>
            <person name="Soares A.E."/>
            <person name="Novak B.J."/>
            <person name="Rice E.S."/>
            <person name="O'Connell B."/>
            <person name="Chang D."/>
            <person name="Weber S."/>
            <person name="Shapiro B."/>
        </authorList>
    </citation>
    <scope>NUCLEOTIDE SEQUENCE [LARGE SCALE GENOMIC DNA]</scope>
    <source>
        <strain evidence="29">BTP2013</strain>
        <tissue evidence="29">Blood</tissue>
    </source>
</reference>
<feature type="region of interest" description="Disordered" evidence="26">
    <location>
        <begin position="571"/>
        <end position="623"/>
    </location>
</feature>
<dbReference type="CDD" id="cd13288">
    <property type="entry name" value="PH_Ses"/>
    <property type="match status" value="1"/>
</dbReference>
<evidence type="ECO:0000256" key="25">
    <source>
        <dbReference type="RuleBase" id="RU361168"/>
    </source>
</evidence>
<dbReference type="FunFam" id="2.30.29.30:FF:000250">
    <property type="entry name" value="Sesquipedalian-1 isoform A"/>
    <property type="match status" value="1"/>
</dbReference>
<feature type="signal peptide" evidence="27">
    <location>
        <begin position="1"/>
        <end position="21"/>
    </location>
</feature>
<dbReference type="FunFam" id="3.20.20.70:FF:000070">
    <property type="entry name" value="Alpha-galactosidase"/>
    <property type="match status" value="1"/>
</dbReference>
<keyword evidence="13 25" id="KW-1015">Disulfide bond</keyword>
<dbReference type="InterPro" id="IPR002241">
    <property type="entry name" value="Glyco_hydro_27"/>
</dbReference>
<dbReference type="Pfam" id="PF16499">
    <property type="entry name" value="Melibiase_2"/>
    <property type="match status" value="1"/>
</dbReference>
<evidence type="ECO:0000256" key="6">
    <source>
        <dbReference type="ARBA" id="ARBA00009743"/>
    </source>
</evidence>
<comment type="function">
    <text evidence="21">Removes terminal alpha-N-acetylgalactosamine residues from glycolipids and glycopeptides. Required for the breakdown of glycolipids.</text>
</comment>
<evidence type="ECO:0000256" key="8">
    <source>
        <dbReference type="ARBA" id="ARBA00022553"/>
    </source>
</evidence>
<evidence type="ECO:0000256" key="13">
    <source>
        <dbReference type="ARBA" id="ARBA00023157"/>
    </source>
</evidence>
<evidence type="ECO:0000256" key="21">
    <source>
        <dbReference type="ARBA" id="ARBA00037431"/>
    </source>
</evidence>
<evidence type="ECO:0000256" key="2">
    <source>
        <dbReference type="ARBA" id="ARBA00004172"/>
    </source>
</evidence>
<evidence type="ECO:0000256" key="10">
    <source>
        <dbReference type="ARBA" id="ARBA00022801"/>
    </source>
</evidence>
<evidence type="ECO:0000256" key="12">
    <source>
        <dbReference type="ARBA" id="ARBA00023098"/>
    </source>
</evidence>
<dbReference type="GO" id="GO:0030136">
    <property type="term" value="C:clathrin-coated vesicle"/>
    <property type="evidence" value="ECO:0007669"/>
    <property type="project" value="UniProtKB-SubCell"/>
</dbReference>
<evidence type="ECO:0000313" key="29">
    <source>
        <dbReference type="EMBL" id="OPJ69006.1"/>
    </source>
</evidence>
<evidence type="ECO:0000256" key="26">
    <source>
        <dbReference type="SAM" id="MobiDB-lite"/>
    </source>
</evidence>
<dbReference type="GO" id="GO:0009311">
    <property type="term" value="P:oligosaccharide metabolic process"/>
    <property type="evidence" value="ECO:0007669"/>
    <property type="project" value="TreeGrafter"/>
</dbReference>
<evidence type="ECO:0000256" key="1">
    <source>
        <dbReference type="ARBA" id="ARBA00004132"/>
    </source>
</evidence>
<evidence type="ECO:0000256" key="20">
    <source>
        <dbReference type="ARBA" id="ARBA00036913"/>
    </source>
</evidence>
<evidence type="ECO:0000256" key="24">
    <source>
        <dbReference type="ARBA" id="ARBA00060846"/>
    </source>
</evidence>
<dbReference type="Gene3D" id="2.30.29.30">
    <property type="entry name" value="Pleckstrin-homology domain (PH domain)/Phosphotyrosine-binding domain (PTB)"/>
    <property type="match status" value="1"/>
</dbReference>
<dbReference type="InterPro" id="IPR013785">
    <property type="entry name" value="Aldolase_TIM"/>
</dbReference>
<dbReference type="OrthoDB" id="5795902at2759"/>
<comment type="similarity">
    <text evidence="24">Belongs to the sesquipedalian family.</text>
</comment>
<comment type="similarity">
    <text evidence="6 25">Belongs to the glycosyl hydrolase 27 family.</text>
</comment>
<dbReference type="PROSITE" id="PS50003">
    <property type="entry name" value="PH_DOMAIN"/>
    <property type="match status" value="1"/>
</dbReference>
<dbReference type="SUPFAM" id="SSF51445">
    <property type="entry name" value="(Trans)glycosidases"/>
    <property type="match status" value="1"/>
</dbReference>
<dbReference type="STRING" id="372326.A0A1V4JA01"/>
<dbReference type="GO" id="GO:0016020">
    <property type="term" value="C:membrane"/>
    <property type="evidence" value="ECO:0007669"/>
    <property type="project" value="GOC"/>
</dbReference>
<evidence type="ECO:0000256" key="27">
    <source>
        <dbReference type="SAM" id="SignalP"/>
    </source>
</evidence>
<dbReference type="AlphaFoldDB" id="A0A1V4JA01"/>
<keyword evidence="27" id="KW-0732">Signal</keyword>
<evidence type="ECO:0000256" key="16">
    <source>
        <dbReference type="ARBA" id="ARBA00023295"/>
    </source>
</evidence>
<dbReference type="EC" id="3.2.1.-" evidence="25"/>
<dbReference type="InterPro" id="IPR017853">
    <property type="entry name" value="GH"/>
</dbReference>
<keyword evidence="12" id="KW-0443">Lipid metabolism</keyword>
<dbReference type="Pfam" id="PF00169">
    <property type="entry name" value="PH"/>
    <property type="match status" value="1"/>
</dbReference>
<evidence type="ECO:0000256" key="4">
    <source>
        <dbReference type="ARBA" id="ARBA00004412"/>
    </source>
</evidence>
<sequence length="655" mass="72561">MGSPVLSGLVLALTLVLPSVALENGLALTPPMGWLAWERFRCNVDCREDPRNCISETLFFEMADRLAEDGWRELGYEYINIDDCWSAKKRDAAGRLVADPERFPRGIKALADYVHARGLKLGIYGDLGTLTCGGYPGTTLDLVEQDAQTFAEWGVDMLKLDGCYSSGEEQAKGYPEMARALNTTGRPIVYSCSWPAYQGGLPPKVNYTVLAEVCNLWRNYDDIQDSWDSVLSILDWFSANQDVLQPAAGPGHWNDPDMLIIGNFGLSYEQSRSQMALWTVMAAPLLMSTDLRTISPSAKEILQNRLMIQINQDPLGIQGRRIVKLSGVGVMQLFTLLVPAVLVSDSFSATFHPTRDGAQHSEALEALGKQAACPRKTAQDCGLTHTVGGAMKLNERSVAHYATCDSPTDHAGFLRKRVERHHHHTHHHHATSYQRRWFVLKGNLLFYFEERESREPMGLVVLEGCTVELCEAAEEFAFAIRFDDAGARAYVLVADGQAAMEAWVKAISRASFDYMRLVVRELEKQLEEACKSLAACRNSPRRSSSSGRKRHLSNPALQPLQEKPAILENGYSTWGSGSGVPGGTTCPDRDGGHVKPPPLPPRRRSAAGSTAVSPAMPESPVSPDTACFSKLHSWYGQEIMVLRREWQERQKRGHP</sequence>
<evidence type="ECO:0000256" key="19">
    <source>
        <dbReference type="ARBA" id="ARBA00036875"/>
    </source>
</evidence>
<comment type="subunit">
    <text evidence="7 25">Homodimer.</text>
</comment>
<comment type="subcellular location">
    <subcellularLocation>
        <location evidence="1">Cytoplasmic vesicle</location>
        <location evidence="1">Clathrin-coated vesicle</location>
    </subcellularLocation>
    <subcellularLocation>
        <location evidence="4">Early endosome</location>
    </subcellularLocation>
    <subcellularLocation>
        <location evidence="5">Golgi apparatus</location>
        <location evidence="5">trans-Golgi network</location>
    </subcellularLocation>
    <subcellularLocation>
        <location evidence="3">Lysosome</location>
    </subcellularLocation>
    <subcellularLocation>
        <location evidence="2">Recycling endosome</location>
    </subcellularLocation>
</comment>
<proteinExistence type="inferred from homology"/>
<evidence type="ECO:0000256" key="23">
    <source>
        <dbReference type="ARBA" id="ARBA00055391"/>
    </source>
</evidence>
<comment type="catalytic activity">
    <reaction evidence="22">
        <text>a globoside IV3GalNAc-Gb4Cer + H2O = N-acetyl-alpha-D-galactosamine + a globoside Gb4Cer</text>
        <dbReference type="Rhea" id="RHEA:48412"/>
        <dbReference type="ChEBI" id="CHEBI:15377"/>
        <dbReference type="ChEBI" id="CHEBI:40356"/>
        <dbReference type="ChEBI" id="CHEBI:88167"/>
        <dbReference type="ChEBI" id="CHEBI:90400"/>
    </reaction>
    <physiologicalReaction direction="left-to-right" evidence="22">
        <dbReference type="Rhea" id="RHEA:48413"/>
    </physiologicalReaction>
</comment>
<keyword evidence="8" id="KW-0597">Phosphoprotein</keyword>
<organism evidence="29 30">
    <name type="scientific">Patagioenas fasciata monilis</name>
    <dbReference type="NCBI Taxonomy" id="372326"/>
    <lineage>
        <taxon>Eukaryota</taxon>
        <taxon>Metazoa</taxon>
        <taxon>Chordata</taxon>
        <taxon>Craniata</taxon>
        <taxon>Vertebrata</taxon>
        <taxon>Euteleostomi</taxon>
        <taxon>Archelosauria</taxon>
        <taxon>Archosauria</taxon>
        <taxon>Dinosauria</taxon>
        <taxon>Saurischia</taxon>
        <taxon>Theropoda</taxon>
        <taxon>Coelurosauria</taxon>
        <taxon>Aves</taxon>
        <taxon>Neognathae</taxon>
        <taxon>Neoaves</taxon>
        <taxon>Columbimorphae</taxon>
        <taxon>Columbiformes</taxon>
        <taxon>Columbidae</taxon>
        <taxon>Patagioenas</taxon>
    </lineage>
</organism>
<comment type="catalytic activity">
    <reaction evidence="19">
        <text>Cleavage of non-reducing alpha-(1-&gt;3)-N-acetylgalactosamine residues from human blood group A and AB mucin glycoproteins, Forssman hapten and blood group A lacto series glycolipids.</text>
        <dbReference type="EC" id="3.2.1.49"/>
    </reaction>
</comment>
<dbReference type="GO" id="GO:0016139">
    <property type="term" value="P:glycoside catabolic process"/>
    <property type="evidence" value="ECO:0007669"/>
    <property type="project" value="TreeGrafter"/>
</dbReference>
<dbReference type="PANTHER" id="PTHR11452">
    <property type="entry name" value="ALPHA-GALACTOSIDASE/ALPHA-N-ACETYLGALACTOSAMINIDASE"/>
    <property type="match status" value="1"/>
</dbReference>
<evidence type="ECO:0000259" key="28">
    <source>
        <dbReference type="PROSITE" id="PS50003"/>
    </source>
</evidence>
<dbReference type="GO" id="GO:0019377">
    <property type="term" value="P:glycolipid catabolic process"/>
    <property type="evidence" value="ECO:0007669"/>
    <property type="project" value="UniProtKB-ARBA"/>
</dbReference>
<dbReference type="GO" id="GO:0005764">
    <property type="term" value="C:lysosome"/>
    <property type="evidence" value="ECO:0007669"/>
    <property type="project" value="UniProtKB-SubCell"/>
</dbReference>
<dbReference type="SUPFAM" id="SSF50729">
    <property type="entry name" value="PH domain-like"/>
    <property type="match status" value="1"/>
</dbReference>
<dbReference type="InterPro" id="IPR001849">
    <property type="entry name" value="PH_domain"/>
</dbReference>
<dbReference type="GO" id="GO:0005769">
    <property type="term" value="C:early endosome"/>
    <property type="evidence" value="ECO:0007669"/>
    <property type="project" value="UniProtKB-SubCell"/>
</dbReference>
<feature type="domain" description="PH" evidence="28">
    <location>
        <begin position="407"/>
        <end position="512"/>
    </location>
</feature>
<feature type="chain" id="PRO_5013047823" description="Alpha-galactosidase" evidence="27">
    <location>
        <begin position="22"/>
        <end position="655"/>
    </location>
</feature>
<protein>
    <recommendedName>
        <fullName evidence="25">Alpha-galactosidase</fullName>
        <ecNumber evidence="25">3.2.1.-</ecNumber>
    </recommendedName>
</protein>
<accession>A0A1V4JA01</accession>
<evidence type="ECO:0000256" key="7">
    <source>
        <dbReference type="ARBA" id="ARBA00011738"/>
    </source>
</evidence>
<evidence type="ECO:0000256" key="14">
    <source>
        <dbReference type="ARBA" id="ARBA00023180"/>
    </source>
</evidence>
<keyword evidence="16 25" id="KW-0326">Glycosidase</keyword>
<keyword evidence="10 25" id="KW-0378">Hydrolase</keyword>
<dbReference type="Proteomes" id="UP000190648">
    <property type="component" value="Unassembled WGS sequence"/>
</dbReference>
<evidence type="ECO:0000256" key="9">
    <source>
        <dbReference type="ARBA" id="ARBA00022753"/>
    </source>
</evidence>
<dbReference type="GO" id="GO:0004557">
    <property type="term" value="F:alpha-galactosidase activity"/>
    <property type="evidence" value="ECO:0007669"/>
    <property type="project" value="TreeGrafter"/>
</dbReference>
<dbReference type="GO" id="GO:0005794">
    <property type="term" value="C:Golgi apparatus"/>
    <property type="evidence" value="ECO:0007669"/>
    <property type="project" value="UniProtKB-SubCell"/>
</dbReference>
<dbReference type="InterPro" id="IPR011993">
    <property type="entry name" value="PH-like_dom_sf"/>
</dbReference>
<feature type="region of interest" description="Disordered" evidence="26">
    <location>
        <begin position="538"/>
        <end position="559"/>
    </location>
</feature>
<comment type="catalytic activity">
    <reaction evidence="18">
        <text>a neolactoside IV(3)-alpha-GalNAc,IV(2)-alpha-Fuc-nLc4Cer(d18:0) + H2O = a neolactoside IV(2)-alpha-Fuc-nLc4Cer(d18:0) + N-acetyl-alpha-D-galactosamine</text>
        <dbReference type="Rhea" id="RHEA:49304"/>
        <dbReference type="ChEBI" id="CHEBI:15377"/>
        <dbReference type="ChEBI" id="CHEBI:40356"/>
        <dbReference type="ChEBI" id="CHEBI:91118"/>
        <dbReference type="ChEBI" id="CHEBI:91119"/>
    </reaction>
    <physiologicalReaction direction="left-to-right" evidence="18">
        <dbReference type="Rhea" id="RHEA:49305"/>
    </physiologicalReaction>
</comment>
<dbReference type="PANTHER" id="PTHR11452:SF25">
    <property type="entry name" value="ALPHA-N-ACETYLGALACTOSAMINIDASE"/>
    <property type="match status" value="1"/>
</dbReference>
<evidence type="ECO:0000313" key="30">
    <source>
        <dbReference type="Proteomes" id="UP000190648"/>
    </source>
</evidence>
<keyword evidence="30" id="KW-1185">Reference proteome</keyword>
<evidence type="ECO:0000256" key="11">
    <source>
        <dbReference type="ARBA" id="ARBA00023034"/>
    </source>
</evidence>
<keyword evidence="14" id="KW-0325">Glycoprotein</keyword>
<name>A0A1V4JA01_PATFA</name>
<dbReference type="InterPro" id="IPR000111">
    <property type="entry name" value="Glyco_hydro_27/36_CS"/>
</dbReference>
<evidence type="ECO:0000256" key="15">
    <source>
        <dbReference type="ARBA" id="ARBA00023228"/>
    </source>
</evidence>
<dbReference type="SMART" id="SM00233">
    <property type="entry name" value="PH"/>
    <property type="match status" value="1"/>
</dbReference>
<comment type="function">
    <text evidence="23">Plays a role in endocytic trafficking. Required for receptor recycling from endosomes, both to the trans-Golgi network and the plasma membrane.</text>
</comment>
<keyword evidence="9" id="KW-0967">Endosome</keyword>
<dbReference type="EMBL" id="LSYS01008398">
    <property type="protein sequence ID" value="OPJ69006.1"/>
    <property type="molecule type" value="Genomic_DNA"/>
</dbReference>
<dbReference type="GO" id="GO:0008456">
    <property type="term" value="F:alpha-N-acetylgalactosaminidase activity"/>
    <property type="evidence" value="ECO:0007669"/>
    <property type="project" value="UniProtKB-EC"/>
</dbReference>
<evidence type="ECO:0000256" key="3">
    <source>
        <dbReference type="ARBA" id="ARBA00004371"/>
    </source>
</evidence>
<dbReference type="PRINTS" id="PR00740">
    <property type="entry name" value="GLHYDRLASE27"/>
</dbReference>
<dbReference type="Gene3D" id="3.20.20.70">
    <property type="entry name" value="Aldolase class I"/>
    <property type="match status" value="1"/>
</dbReference>
<comment type="catalytic activity">
    <reaction evidence="20">
        <text>a neolactoside IV(3)-alpha-GalNAc,IV(2)-alpha-Fuc-nLc4Cer(d18:1(4E)) + H2O = a neolactoside IV(2)-alpha-Fuc-nLc4Cer(d18:1(4E)) + N-acetyl-alpha-D-galactosamine</text>
        <dbReference type="Rhea" id="RHEA:48212"/>
        <dbReference type="ChEBI" id="CHEBI:15377"/>
        <dbReference type="ChEBI" id="CHEBI:28471"/>
        <dbReference type="ChEBI" id="CHEBI:28691"/>
        <dbReference type="ChEBI" id="CHEBI:40356"/>
    </reaction>
    <physiologicalReaction direction="left-to-right" evidence="20">
        <dbReference type="Rhea" id="RHEA:48213"/>
    </physiologicalReaction>
</comment>
<evidence type="ECO:0000256" key="17">
    <source>
        <dbReference type="ARBA" id="ARBA00023329"/>
    </source>
</evidence>
<keyword evidence="15" id="KW-0458">Lysosome</keyword>
<keyword evidence="17" id="KW-0968">Cytoplasmic vesicle</keyword>
<keyword evidence="11" id="KW-0333">Golgi apparatus</keyword>
<gene>
    <name evidence="29" type="ORF">AV530_013044</name>
</gene>